<dbReference type="Proteomes" id="UP000579250">
    <property type="component" value="Unassembled WGS sequence"/>
</dbReference>
<dbReference type="AlphaFoldDB" id="A0A846YZ58"/>
<reference evidence="1 2" key="1">
    <citation type="submission" date="2020-04" db="EMBL/GenBank/DDBJ databases">
        <title>MicrobeNet Type strains.</title>
        <authorList>
            <person name="Nicholson A.C."/>
        </authorList>
    </citation>
    <scope>NUCLEOTIDE SEQUENCE [LARGE SCALE GENOMIC DNA]</scope>
    <source>
        <strain evidence="1 2">ATCC BAA-277</strain>
    </source>
</reference>
<evidence type="ECO:0000313" key="2">
    <source>
        <dbReference type="Proteomes" id="UP000579250"/>
    </source>
</evidence>
<keyword evidence="2" id="KW-1185">Reference proteome</keyword>
<organism evidence="1 2">
    <name type="scientific">Actinomadura latina</name>
    <dbReference type="NCBI Taxonomy" id="163603"/>
    <lineage>
        <taxon>Bacteria</taxon>
        <taxon>Bacillati</taxon>
        <taxon>Actinomycetota</taxon>
        <taxon>Actinomycetes</taxon>
        <taxon>Streptosporangiales</taxon>
        <taxon>Thermomonosporaceae</taxon>
        <taxon>Actinomadura</taxon>
    </lineage>
</organism>
<evidence type="ECO:0008006" key="3">
    <source>
        <dbReference type="Google" id="ProtNLM"/>
    </source>
</evidence>
<protein>
    <recommendedName>
        <fullName evidence="3">Zinc-finger domain-containing protein</fullName>
    </recommendedName>
</protein>
<dbReference type="EMBL" id="JAAXPI010000016">
    <property type="protein sequence ID" value="NKZ04977.1"/>
    <property type="molecule type" value="Genomic_DNA"/>
</dbReference>
<dbReference type="RefSeq" id="WP_157437929.1">
    <property type="nucleotide sequence ID" value="NZ_JAAXPI010000016.1"/>
</dbReference>
<evidence type="ECO:0000313" key="1">
    <source>
        <dbReference type="EMBL" id="NKZ04977.1"/>
    </source>
</evidence>
<name>A0A846YZ58_9ACTN</name>
<proteinExistence type="predicted"/>
<accession>A0A846YZ58</accession>
<sequence>MRDHEPLTPEAIDRLTTNTEPWLSCDDCFERVDAAIDAILGSDAPLPEDFRVHLLACAVCREEADALAALAADGTGLSAAQAVARLEAAVLEADARQ</sequence>
<gene>
    <name evidence="1" type="ORF">HGB48_14660</name>
</gene>
<comment type="caution">
    <text evidence="1">The sequence shown here is derived from an EMBL/GenBank/DDBJ whole genome shotgun (WGS) entry which is preliminary data.</text>
</comment>